<evidence type="ECO:0000259" key="2">
    <source>
        <dbReference type="Pfam" id="PF22725"/>
    </source>
</evidence>
<dbReference type="InterPro" id="IPR000683">
    <property type="entry name" value="Gfo/Idh/MocA-like_OxRdtase_N"/>
</dbReference>
<dbReference type="Proteomes" id="UP000824094">
    <property type="component" value="Unassembled WGS sequence"/>
</dbReference>
<dbReference type="PANTHER" id="PTHR43249">
    <property type="entry name" value="UDP-N-ACETYL-2-AMINO-2-DEOXY-D-GLUCURONATE OXIDASE"/>
    <property type="match status" value="1"/>
</dbReference>
<accession>A0A9D1MI74</accession>
<proteinExistence type="predicted"/>
<dbReference type="Pfam" id="PF22725">
    <property type="entry name" value="GFO_IDH_MocA_C3"/>
    <property type="match status" value="1"/>
</dbReference>
<organism evidence="3 4">
    <name type="scientific">Candidatus Stercoripulliclostridium merdigallinarum</name>
    <dbReference type="NCBI Taxonomy" id="2840951"/>
    <lineage>
        <taxon>Bacteria</taxon>
        <taxon>Bacillati</taxon>
        <taxon>Bacillota</taxon>
        <taxon>Clostridia</taxon>
        <taxon>Eubacteriales</taxon>
        <taxon>Candidatus Stercoripulliclostridium</taxon>
    </lineage>
</organism>
<dbReference type="Pfam" id="PF01408">
    <property type="entry name" value="GFO_IDH_MocA"/>
    <property type="match status" value="1"/>
</dbReference>
<dbReference type="PANTHER" id="PTHR43249:SF1">
    <property type="entry name" value="D-GLUCOSIDE 3-DEHYDROGENASE"/>
    <property type="match status" value="1"/>
</dbReference>
<feature type="domain" description="GFO/IDH/MocA-like oxidoreductase" evidence="2">
    <location>
        <begin position="131"/>
        <end position="254"/>
    </location>
</feature>
<evidence type="ECO:0000313" key="4">
    <source>
        <dbReference type="Proteomes" id="UP000824094"/>
    </source>
</evidence>
<dbReference type="Gene3D" id="3.30.360.10">
    <property type="entry name" value="Dihydrodipicolinate Reductase, domain 2"/>
    <property type="match status" value="1"/>
</dbReference>
<gene>
    <name evidence="3" type="ORF">IAB05_05270</name>
</gene>
<dbReference type="AlphaFoldDB" id="A0A9D1MI74"/>
<evidence type="ECO:0000313" key="3">
    <source>
        <dbReference type="EMBL" id="HIU60782.1"/>
    </source>
</evidence>
<evidence type="ECO:0000259" key="1">
    <source>
        <dbReference type="Pfam" id="PF01408"/>
    </source>
</evidence>
<dbReference type="SUPFAM" id="SSF51735">
    <property type="entry name" value="NAD(P)-binding Rossmann-fold domains"/>
    <property type="match status" value="1"/>
</dbReference>
<dbReference type="GO" id="GO:0000166">
    <property type="term" value="F:nucleotide binding"/>
    <property type="evidence" value="ECO:0007669"/>
    <property type="project" value="InterPro"/>
</dbReference>
<sequence>MKNYIVIGVGRMGSRHADNLYKKRVPGARLVAVVDTDPKALAAFTARHKVPGFTDLDECLQSVSVDAAVIAVPHYSHVPIAVGLIEKGIAVLTEKPEAVDIAEAARLNAVAEKHPEVLFGIVYNQRTNPCYRFAKRVIDNGGIGDIKRITLVITDWYRSQHYYDMGGWRASWTGEGGGLLINQCVHQLDVLQWLIGLPESIDAVANTKGRDIYVENEVSVRMRYADGAEGVFIASANELKGTNILEIAGDKGKLSVGKYKAKYYSFSPSEREVNATAKKGYGKARISRKSKSYGLFRLIYDGIYGQQIRVLKGFTKALNGDKAALVAPGTDGIKALSFINSVYLSAYTGKRVPCPPDPQEYVRCLENMKADERKGVRAFAKGEN</sequence>
<dbReference type="InterPro" id="IPR036291">
    <property type="entry name" value="NAD(P)-bd_dom_sf"/>
</dbReference>
<dbReference type="InterPro" id="IPR052515">
    <property type="entry name" value="Gfo/Idh/MocA_Oxidoreductase"/>
</dbReference>
<feature type="domain" description="Gfo/Idh/MocA-like oxidoreductase N-terminal" evidence="1">
    <location>
        <begin position="3"/>
        <end position="118"/>
    </location>
</feature>
<dbReference type="SUPFAM" id="SSF55347">
    <property type="entry name" value="Glyceraldehyde-3-phosphate dehydrogenase-like, C-terminal domain"/>
    <property type="match status" value="1"/>
</dbReference>
<reference evidence="3" key="2">
    <citation type="journal article" date="2021" name="PeerJ">
        <title>Extensive microbial diversity within the chicken gut microbiome revealed by metagenomics and culture.</title>
        <authorList>
            <person name="Gilroy R."/>
            <person name="Ravi A."/>
            <person name="Getino M."/>
            <person name="Pursley I."/>
            <person name="Horton D.L."/>
            <person name="Alikhan N.F."/>
            <person name="Baker D."/>
            <person name="Gharbi K."/>
            <person name="Hall N."/>
            <person name="Watson M."/>
            <person name="Adriaenssens E.M."/>
            <person name="Foster-Nyarko E."/>
            <person name="Jarju S."/>
            <person name="Secka A."/>
            <person name="Antonio M."/>
            <person name="Oren A."/>
            <person name="Chaudhuri R.R."/>
            <person name="La Ragione R."/>
            <person name="Hildebrand F."/>
            <person name="Pallen M.J."/>
        </authorList>
    </citation>
    <scope>NUCLEOTIDE SEQUENCE</scope>
    <source>
        <strain evidence="3">18911</strain>
    </source>
</reference>
<comment type="caution">
    <text evidence="3">The sequence shown here is derived from an EMBL/GenBank/DDBJ whole genome shotgun (WGS) entry which is preliminary data.</text>
</comment>
<name>A0A9D1MI74_9FIRM</name>
<protein>
    <submittedName>
        <fullName evidence="3">Gfo/Idh/MocA family oxidoreductase</fullName>
    </submittedName>
</protein>
<dbReference type="EMBL" id="DVNF01000153">
    <property type="protein sequence ID" value="HIU60782.1"/>
    <property type="molecule type" value="Genomic_DNA"/>
</dbReference>
<dbReference type="Gene3D" id="3.40.50.720">
    <property type="entry name" value="NAD(P)-binding Rossmann-like Domain"/>
    <property type="match status" value="1"/>
</dbReference>
<reference evidence="3" key="1">
    <citation type="submission" date="2020-10" db="EMBL/GenBank/DDBJ databases">
        <authorList>
            <person name="Gilroy R."/>
        </authorList>
    </citation>
    <scope>NUCLEOTIDE SEQUENCE</scope>
    <source>
        <strain evidence="3">18911</strain>
    </source>
</reference>
<dbReference type="InterPro" id="IPR055170">
    <property type="entry name" value="GFO_IDH_MocA-like_dom"/>
</dbReference>